<evidence type="ECO:0000313" key="3">
    <source>
        <dbReference type="Proteomes" id="UP000242560"/>
    </source>
</evidence>
<keyword evidence="3" id="KW-1185">Reference proteome</keyword>
<keyword evidence="1" id="KW-0812">Transmembrane</keyword>
<feature type="transmembrane region" description="Helical" evidence="1">
    <location>
        <begin position="326"/>
        <end position="345"/>
    </location>
</feature>
<evidence type="ECO:0008006" key="4">
    <source>
        <dbReference type="Google" id="ProtNLM"/>
    </source>
</evidence>
<evidence type="ECO:0000313" key="2">
    <source>
        <dbReference type="EMBL" id="SFJ09411.1"/>
    </source>
</evidence>
<name>A0A1I3NJF4_9FLAO</name>
<feature type="transmembrane region" description="Helical" evidence="1">
    <location>
        <begin position="157"/>
        <end position="174"/>
    </location>
</feature>
<protein>
    <recommendedName>
        <fullName evidence="4">EpsG family protein</fullName>
    </recommendedName>
</protein>
<keyword evidence="1" id="KW-1133">Transmembrane helix</keyword>
<sequence>MVLDLIYIPIIIVLGLGFINLFSSQLTERDHQMLRKLFFFHLLLGTYYCFFIQGDAIGYWRVPKAYTFDTFKEDLFNGEGTMFMYAFNFIFSNLLSMSYLSNTLLYSLFGFMGLTFFYMVVVKTVPYNKMINGYILFPLIFFLPNLHFWSAGVGKDTTLFLCIGMFAYGILKPITRIPLLVLSILLAMAIRPHIVLFLMAGFGLAYIFGGKVSVFQRVLFSGVLIGIGLAILPSVMEFAKIEEASAEGFDKFAADKASVLSRKSVGSAIDVSAMPFPLKVLTFWFRPFFFDVRNLNGLIASIENLIFVIVFVKAMRTKPITAFRKAPFVIKGLVFFLLFGSFAFSQSLGNVGIMIRMRNMFLPGMLIYLMWVFSYQQQVAKEQMLAYREKLRQRLKPKEQLMKE</sequence>
<feature type="transmembrane region" description="Helical" evidence="1">
    <location>
        <begin position="131"/>
        <end position="150"/>
    </location>
</feature>
<feature type="transmembrane region" description="Helical" evidence="1">
    <location>
        <begin position="38"/>
        <end position="62"/>
    </location>
</feature>
<dbReference type="RefSeq" id="WP_089820277.1">
    <property type="nucleotide sequence ID" value="NZ_FORQ01000004.1"/>
</dbReference>
<evidence type="ECO:0000256" key="1">
    <source>
        <dbReference type="SAM" id="Phobius"/>
    </source>
</evidence>
<dbReference type="Proteomes" id="UP000242560">
    <property type="component" value="Unassembled WGS sequence"/>
</dbReference>
<proteinExistence type="predicted"/>
<feature type="transmembrane region" description="Helical" evidence="1">
    <location>
        <begin position="82"/>
        <end position="100"/>
    </location>
</feature>
<feature type="transmembrane region" description="Helical" evidence="1">
    <location>
        <begin position="295"/>
        <end position="314"/>
    </location>
</feature>
<feature type="transmembrane region" description="Helical" evidence="1">
    <location>
        <begin position="180"/>
        <end position="206"/>
    </location>
</feature>
<feature type="transmembrane region" description="Helical" evidence="1">
    <location>
        <begin position="105"/>
        <end position="125"/>
    </location>
</feature>
<feature type="transmembrane region" description="Helical" evidence="1">
    <location>
        <begin position="6"/>
        <end position="26"/>
    </location>
</feature>
<gene>
    <name evidence="2" type="ORF">SAMN05421638_2127</name>
</gene>
<feature type="transmembrane region" description="Helical" evidence="1">
    <location>
        <begin position="218"/>
        <end position="236"/>
    </location>
</feature>
<reference evidence="3" key="1">
    <citation type="submission" date="2016-10" db="EMBL/GenBank/DDBJ databases">
        <authorList>
            <person name="Varghese N."/>
            <person name="Submissions S."/>
        </authorList>
    </citation>
    <scope>NUCLEOTIDE SEQUENCE [LARGE SCALE GENOMIC DNA]</scope>
    <source>
        <strain evidence="3">DSM 22251</strain>
    </source>
</reference>
<dbReference type="AlphaFoldDB" id="A0A1I3NJF4"/>
<keyword evidence="1" id="KW-0472">Membrane</keyword>
<dbReference type="EMBL" id="FORQ01000004">
    <property type="protein sequence ID" value="SFJ09411.1"/>
    <property type="molecule type" value="Genomic_DNA"/>
</dbReference>
<organism evidence="2 3">
    <name type="scientific">Kaistella treverensis</name>
    <dbReference type="NCBI Taxonomy" id="631455"/>
    <lineage>
        <taxon>Bacteria</taxon>
        <taxon>Pseudomonadati</taxon>
        <taxon>Bacteroidota</taxon>
        <taxon>Flavobacteriia</taxon>
        <taxon>Flavobacteriales</taxon>
        <taxon>Weeksellaceae</taxon>
        <taxon>Chryseobacterium group</taxon>
        <taxon>Kaistella</taxon>
    </lineage>
</organism>
<accession>A0A1I3NJF4</accession>